<keyword evidence="3" id="KW-0699">rRNA-binding</keyword>
<keyword evidence="5" id="KW-0810">Translation regulation</keyword>
<keyword evidence="4" id="KW-0677">Repeat</keyword>
<organism evidence="13 14">
    <name type="scientific">Austrofundulus limnaeus</name>
    <name type="common">Annual killifish</name>
    <dbReference type="NCBI Taxonomy" id="52670"/>
    <lineage>
        <taxon>Eukaryota</taxon>
        <taxon>Metazoa</taxon>
        <taxon>Chordata</taxon>
        <taxon>Craniata</taxon>
        <taxon>Vertebrata</taxon>
        <taxon>Euteleostomi</taxon>
        <taxon>Actinopterygii</taxon>
        <taxon>Neopterygii</taxon>
        <taxon>Teleostei</taxon>
        <taxon>Neoteleostei</taxon>
        <taxon>Acanthomorphata</taxon>
        <taxon>Ovalentaria</taxon>
        <taxon>Atherinomorphae</taxon>
        <taxon>Cyprinodontiformes</taxon>
        <taxon>Rivulidae</taxon>
        <taxon>Austrofundulus</taxon>
    </lineage>
</organism>
<keyword evidence="8" id="KW-0689">Ribosomal protein</keyword>
<dbReference type="GO" id="GO:1990904">
    <property type="term" value="C:ribonucleoprotein complex"/>
    <property type="evidence" value="ECO:0007669"/>
    <property type="project" value="UniProtKB-KW"/>
</dbReference>
<comment type="similarity">
    <text evidence="2">Belongs to the mitochondrion-specific ribosomal protein mS39 family.</text>
</comment>
<keyword evidence="6" id="KW-0694">RNA-binding</keyword>
<dbReference type="GO" id="GO:0032543">
    <property type="term" value="P:mitochondrial translation"/>
    <property type="evidence" value="ECO:0007669"/>
    <property type="project" value="InterPro"/>
</dbReference>
<dbReference type="Pfam" id="PF13812">
    <property type="entry name" value="PPR_3"/>
    <property type="match status" value="2"/>
</dbReference>
<evidence type="ECO:0000256" key="1">
    <source>
        <dbReference type="ARBA" id="ARBA00004173"/>
    </source>
</evidence>
<dbReference type="Pfam" id="PF22330">
    <property type="entry name" value="Rib_mS39_PPR"/>
    <property type="match status" value="1"/>
</dbReference>
<evidence type="ECO:0000256" key="2">
    <source>
        <dbReference type="ARBA" id="ARBA00008551"/>
    </source>
</evidence>
<evidence type="ECO:0000256" key="9">
    <source>
        <dbReference type="ARBA" id="ARBA00023128"/>
    </source>
</evidence>
<name>A0A2I4AJ94_AUSLI</name>
<evidence type="ECO:0000256" key="6">
    <source>
        <dbReference type="ARBA" id="ARBA00022884"/>
    </source>
</evidence>
<dbReference type="GO" id="GO:0005840">
    <property type="term" value="C:ribosome"/>
    <property type="evidence" value="ECO:0007669"/>
    <property type="project" value="UniProtKB-KW"/>
</dbReference>
<gene>
    <name evidence="14" type="primary">LOC106511385</name>
</gene>
<accession>A0A2I4AJ94</accession>
<evidence type="ECO:0000313" key="13">
    <source>
        <dbReference type="Proteomes" id="UP000192220"/>
    </source>
</evidence>
<dbReference type="OrthoDB" id="185373at2759"/>
<dbReference type="Proteomes" id="UP000192220">
    <property type="component" value="Unplaced"/>
</dbReference>
<evidence type="ECO:0000313" key="14">
    <source>
        <dbReference type="RefSeq" id="XP_013855595.1"/>
    </source>
</evidence>
<dbReference type="FunCoup" id="A0A2I4AJ94">
    <property type="interactions" value="1197"/>
</dbReference>
<feature type="repeat" description="PPR" evidence="12">
    <location>
        <begin position="244"/>
        <end position="278"/>
    </location>
</feature>
<dbReference type="InParanoid" id="A0A2I4AJ94"/>
<dbReference type="GeneID" id="106511385"/>
<dbReference type="Gene3D" id="1.25.40.10">
    <property type="entry name" value="Tetratricopeptide repeat domain"/>
    <property type="match status" value="2"/>
</dbReference>
<dbReference type="STRING" id="52670.A0A2I4AJ94"/>
<evidence type="ECO:0000256" key="4">
    <source>
        <dbReference type="ARBA" id="ARBA00022737"/>
    </source>
</evidence>
<dbReference type="InterPro" id="IPR011990">
    <property type="entry name" value="TPR-like_helical_dom_sf"/>
</dbReference>
<reference evidence="14" key="1">
    <citation type="submission" date="2025-08" db="UniProtKB">
        <authorList>
            <consortium name="RefSeq"/>
        </authorList>
    </citation>
    <scope>IDENTIFICATION</scope>
</reference>
<dbReference type="AlphaFoldDB" id="A0A2I4AJ94"/>
<dbReference type="GO" id="GO:0043024">
    <property type="term" value="F:ribosomal small subunit binding"/>
    <property type="evidence" value="ECO:0007669"/>
    <property type="project" value="InterPro"/>
</dbReference>
<evidence type="ECO:0000256" key="5">
    <source>
        <dbReference type="ARBA" id="ARBA00022845"/>
    </source>
</evidence>
<keyword evidence="7" id="KW-0809">Transit peptide</keyword>
<dbReference type="GO" id="GO:0019843">
    <property type="term" value="F:rRNA binding"/>
    <property type="evidence" value="ECO:0007669"/>
    <property type="project" value="UniProtKB-KW"/>
</dbReference>
<evidence type="ECO:0000256" key="7">
    <source>
        <dbReference type="ARBA" id="ARBA00022946"/>
    </source>
</evidence>
<sequence length="652" mass="74145">MAASCMHIGRYIRRNERFLRLQFEQFLSIRSFALTPAVHQAAQVHQEAAESVVIPMKKTWSKEAVLQALASTVSRDPTVCAYRFQDDSFLSPRNFSEAKTYSYSLESGRAAAKYIINNNPNLFTKDFAEPHIPCLMPEKVSPLLEEVSEAALKERINLRKVTAAVDMYDQLLQAGSVVSMDTTHDLLDLLCLYGDSDPVQESGPQQEDTEESEQELWSETGFKKPSWRKTNNAERIFNLLPDRDTRCYSALIRGMVKHGASKKAFDMYSELLNNRLTGDVHMFNALISAVPDVRENPDEKWELVSELLKQMNQMSIRPNLLTFNSLFKTLKRCGKLSTIYAPLALNEMKALGIAPSLATYNHLLHMNVHGFLKIQVLRNLLLELEGCSFTCRDPGDNLFFGTAMKACLINNDLELGYKVHSLLEVGENWRLLGAANKQAYYYNCFLRLLCQMENIDVVLKWYKKLVPSMFYPHPENMMGMLQTLDTENRLDLLPMIWKDMKTFGHIYPDLVEELLSLMARDKHNPKVQESFAACALDVKQTFSEKGIEWKSSYLSHVSTVLLRANQCEEAWEMLLIFKEKNLVPSEAVLNSFLSECQSSIGPDRAVELVQLSAAFCLPATSELASRVLVDFNLTESQRTILSQLQTAEKMSD</sequence>
<evidence type="ECO:0000256" key="10">
    <source>
        <dbReference type="ARBA" id="ARBA00023274"/>
    </source>
</evidence>
<dbReference type="PANTHER" id="PTHR16276">
    <property type="entry name" value="PENTATRICOPEPTIDE REPEAT DOMAIN-CONTAINING PROTEIN 3"/>
    <property type="match status" value="1"/>
</dbReference>
<dbReference type="InterPro" id="IPR037387">
    <property type="entry name" value="PTCD3"/>
</dbReference>
<evidence type="ECO:0000256" key="8">
    <source>
        <dbReference type="ARBA" id="ARBA00022980"/>
    </source>
</evidence>
<dbReference type="PROSITE" id="PS51375">
    <property type="entry name" value="PPR"/>
    <property type="match status" value="1"/>
</dbReference>
<proteinExistence type="inferred from homology"/>
<comment type="subcellular location">
    <subcellularLocation>
        <location evidence="1">Mitochondrion</location>
    </subcellularLocation>
</comment>
<dbReference type="GO" id="GO:0006417">
    <property type="term" value="P:regulation of translation"/>
    <property type="evidence" value="ECO:0007669"/>
    <property type="project" value="UniProtKB-KW"/>
</dbReference>
<evidence type="ECO:0000256" key="11">
    <source>
        <dbReference type="ARBA" id="ARBA00035134"/>
    </source>
</evidence>
<dbReference type="RefSeq" id="XP_013855595.1">
    <property type="nucleotide sequence ID" value="XM_014000141.1"/>
</dbReference>
<dbReference type="KEGG" id="alim:106511385"/>
<dbReference type="PANTHER" id="PTHR16276:SF1">
    <property type="entry name" value="SMALL RIBOSOMAL SUBUNIT PROTEIN MS39"/>
    <property type="match status" value="1"/>
</dbReference>
<dbReference type="GO" id="GO:0005739">
    <property type="term" value="C:mitochondrion"/>
    <property type="evidence" value="ECO:0007669"/>
    <property type="project" value="UniProtKB-SubCell"/>
</dbReference>
<protein>
    <recommendedName>
        <fullName evidence="11">Small ribosomal subunit protein mS39</fullName>
    </recommendedName>
</protein>
<dbReference type="InterPro" id="IPR002885">
    <property type="entry name" value="PPR_rpt"/>
</dbReference>
<evidence type="ECO:0000256" key="12">
    <source>
        <dbReference type="PROSITE-ProRule" id="PRU00708"/>
    </source>
</evidence>
<keyword evidence="10" id="KW-0687">Ribonucleoprotein</keyword>
<keyword evidence="13" id="KW-1185">Reference proteome</keyword>
<keyword evidence="9" id="KW-0496">Mitochondrion</keyword>
<dbReference type="InterPro" id="IPR055063">
    <property type="entry name" value="Rib_mS39_PPR"/>
</dbReference>
<evidence type="ECO:0000256" key="3">
    <source>
        <dbReference type="ARBA" id="ARBA00022730"/>
    </source>
</evidence>